<gene>
    <name evidence="7" type="ORF">A2Y62_19880</name>
</gene>
<dbReference type="Pfam" id="PF06271">
    <property type="entry name" value="RDD"/>
    <property type="match status" value="1"/>
</dbReference>
<accession>A0A1F5VNU5</accession>
<feature type="transmembrane region" description="Helical" evidence="5">
    <location>
        <begin position="151"/>
        <end position="172"/>
    </location>
</feature>
<dbReference type="AlphaFoldDB" id="A0A1F5VNU5"/>
<feature type="transmembrane region" description="Helical" evidence="5">
    <location>
        <begin position="193"/>
        <end position="217"/>
    </location>
</feature>
<dbReference type="GO" id="GO:0016020">
    <property type="term" value="C:membrane"/>
    <property type="evidence" value="ECO:0007669"/>
    <property type="project" value="UniProtKB-SubCell"/>
</dbReference>
<evidence type="ECO:0000313" key="8">
    <source>
        <dbReference type="Proteomes" id="UP000178943"/>
    </source>
</evidence>
<name>A0A1F5VNU5_9BACT</name>
<dbReference type="EMBL" id="MFGW01000119">
    <property type="protein sequence ID" value="OGF65077.1"/>
    <property type="molecule type" value="Genomic_DNA"/>
</dbReference>
<evidence type="ECO:0000259" key="6">
    <source>
        <dbReference type="Pfam" id="PF06271"/>
    </source>
</evidence>
<dbReference type="Proteomes" id="UP000178943">
    <property type="component" value="Unassembled WGS sequence"/>
</dbReference>
<dbReference type="PANTHER" id="PTHR38480:SF1">
    <property type="entry name" value="SLR0254 PROTEIN"/>
    <property type="match status" value="1"/>
</dbReference>
<evidence type="ECO:0000256" key="2">
    <source>
        <dbReference type="ARBA" id="ARBA00022692"/>
    </source>
</evidence>
<sequence>MIRVLLKDNEIYFIANLQGCSFIRKGIPSSDENIVKDWERQNGTPQFSMCKTGESKPFRLHYNDDTLLGIKSKTDDKITLFKTSILDPVFVDIYKRSTPGDFLVVAQYDIETPAFRLIDIHNGDVIAEKEVGKKSLFTWEQRIFVSRYGHITWYLFGLLIFPITIAGTFTWLMDKYRISYFVWQEQQIQYASIWQRTLASIIDLIIIGGILIIVFMIFDWEKYFIAAGIIPAVGMFIVFVYMEGKWGGTPGKYIMKIRVANLEMRPCGFWSSLSRNLLKYAIEAGVIGFFTIALTERWQRVGDLLAKTIVMKKEGIKARH</sequence>
<feature type="domain" description="RDD" evidence="6">
    <location>
        <begin position="190"/>
        <end position="307"/>
    </location>
</feature>
<evidence type="ECO:0000256" key="5">
    <source>
        <dbReference type="SAM" id="Phobius"/>
    </source>
</evidence>
<protein>
    <recommendedName>
        <fullName evidence="6">RDD domain-containing protein</fullName>
    </recommendedName>
</protein>
<evidence type="ECO:0000256" key="4">
    <source>
        <dbReference type="ARBA" id="ARBA00023136"/>
    </source>
</evidence>
<comment type="subcellular location">
    <subcellularLocation>
        <location evidence="1">Membrane</location>
        <topology evidence="1">Multi-pass membrane protein</topology>
    </subcellularLocation>
</comment>
<keyword evidence="4 5" id="KW-0472">Membrane</keyword>
<dbReference type="PANTHER" id="PTHR38480">
    <property type="entry name" value="SLR0254 PROTEIN"/>
    <property type="match status" value="1"/>
</dbReference>
<dbReference type="InterPro" id="IPR010432">
    <property type="entry name" value="RDD"/>
</dbReference>
<feature type="transmembrane region" description="Helical" evidence="5">
    <location>
        <begin position="223"/>
        <end position="242"/>
    </location>
</feature>
<comment type="caution">
    <text evidence="7">The sequence shown here is derived from an EMBL/GenBank/DDBJ whole genome shotgun (WGS) entry which is preliminary data.</text>
</comment>
<evidence type="ECO:0000313" key="7">
    <source>
        <dbReference type="EMBL" id="OGF65077.1"/>
    </source>
</evidence>
<evidence type="ECO:0000256" key="3">
    <source>
        <dbReference type="ARBA" id="ARBA00022989"/>
    </source>
</evidence>
<proteinExistence type="predicted"/>
<keyword evidence="2 5" id="KW-0812">Transmembrane</keyword>
<evidence type="ECO:0000256" key="1">
    <source>
        <dbReference type="ARBA" id="ARBA00004141"/>
    </source>
</evidence>
<keyword evidence="3 5" id="KW-1133">Transmembrane helix</keyword>
<organism evidence="7 8">
    <name type="scientific">Candidatus Fischerbacteria bacterium RBG_13_37_8</name>
    <dbReference type="NCBI Taxonomy" id="1817863"/>
    <lineage>
        <taxon>Bacteria</taxon>
        <taxon>Candidatus Fischeribacteriota</taxon>
    </lineage>
</organism>
<reference evidence="7 8" key="1">
    <citation type="journal article" date="2016" name="Nat. Commun.">
        <title>Thousands of microbial genomes shed light on interconnected biogeochemical processes in an aquifer system.</title>
        <authorList>
            <person name="Anantharaman K."/>
            <person name="Brown C.T."/>
            <person name="Hug L.A."/>
            <person name="Sharon I."/>
            <person name="Castelle C.J."/>
            <person name="Probst A.J."/>
            <person name="Thomas B.C."/>
            <person name="Singh A."/>
            <person name="Wilkins M.J."/>
            <person name="Karaoz U."/>
            <person name="Brodie E.L."/>
            <person name="Williams K.H."/>
            <person name="Hubbard S.S."/>
            <person name="Banfield J.F."/>
        </authorList>
    </citation>
    <scope>NUCLEOTIDE SEQUENCE [LARGE SCALE GENOMIC DNA]</scope>
</reference>
<dbReference type="STRING" id="1817863.A2Y62_19880"/>